<reference evidence="2 4" key="2">
    <citation type="journal article" date="2014" name="BMC Genomics">
        <title>An improved genome release (version Mt4.0) for the model legume Medicago truncatula.</title>
        <authorList>
            <person name="Tang H."/>
            <person name="Krishnakumar V."/>
            <person name="Bidwell S."/>
            <person name="Rosen B."/>
            <person name="Chan A."/>
            <person name="Zhou S."/>
            <person name="Gentzbittel L."/>
            <person name="Childs K.L."/>
            <person name="Yandell M."/>
            <person name="Gundlach H."/>
            <person name="Mayer K.F."/>
            <person name="Schwartz D.C."/>
            <person name="Town C.D."/>
        </authorList>
    </citation>
    <scope>GENOME REANNOTATION</scope>
    <source>
        <strain evidence="2">A17</strain>
        <strain evidence="3 4">cv. Jemalong A17</strain>
    </source>
</reference>
<evidence type="ECO:0000313" key="2">
    <source>
        <dbReference type="EMBL" id="KEH23062.1"/>
    </source>
</evidence>
<evidence type="ECO:0000313" key="4">
    <source>
        <dbReference type="Proteomes" id="UP000002051"/>
    </source>
</evidence>
<dbReference type="Proteomes" id="UP000002051">
    <property type="component" value="Unassembled WGS sequence"/>
</dbReference>
<dbReference type="EMBL" id="CM001223">
    <property type="protein sequence ID" value="KEH23062.1"/>
    <property type="molecule type" value="Genomic_DNA"/>
</dbReference>
<accession>A0A072U0A7</accession>
<dbReference type="PANTHER" id="PTHR31569">
    <property type="entry name" value="SWIM-TYPE DOMAIN-CONTAINING PROTEIN"/>
    <property type="match status" value="1"/>
</dbReference>
<dbReference type="EnsemblPlants" id="KEH23062">
    <property type="protein sequence ID" value="KEH23062"/>
    <property type="gene ID" value="MTR_7g065910"/>
</dbReference>
<dbReference type="PANTHER" id="PTHR31569:SF4">
    <property type="entry name" value="SWIM-TYPE DOMAIN-CONTAINING PROTEIN"/>
    <property type="match status" value="1"/>
</dbReference>
<evidence type="ECO:0000313" key="3">
    <source>
        <dbReference type="EnsemblPlants" id="KEH23062"/>
    </source>
</evidence>
<dbReference type="InterPro" id="IPR018289">
    <property type="entry name" value="MULE_transposase_dom"/>
</dbReference>
<keyword evidence="4" id="KW-1185">Reference proteome</keyword>
<organism evidence="2 4">
    <name type="scientific">Medicago truncatula</name>
    <name type="common">Barrel medic</name>
    <name type="synonym">Medicago tribuloides</name>
    <dbReference type="NCBI Taxonomy" id="3880"/>
    <lineage>
        <taxon>Eukaryota</taxon>
        <taxon>Viridiplantae</taxon>
        <taxon>Streptophyta</taxon>
        <taxon>Embryophyta</taxon>
        <taxon>Tracheophyta</taxon>
        <taxon>Spermatophyta</taxon>
        <taxon>Magnoliopsida</taxon>
        <taxon>eudicotyledons</taxon>
        <taxon>Gunneridae</taxon>
        <taxon>Pentapetalae</taxon>
        <taxon>rosids</taxon>
        <taxon>fabids</taxon>
        <taxon>Fabales</taxon>
        <taxon>Fabaceae</taxon>
        <taxon>Papilionoideae</taxon>
        <taxon>50 kb inversion clade</taxon>
        <taxon>NPAAA clade</taxon>
        <taxon>Hologalegina</taxon>
        <taxon>IRL clade</taxon>
        <taxon>Trifolieae</taxon>
        <taxon>Medicago</taxon>
    </lineage>
</organism>
<sequence length="375" mass="43741">MERVRRVTSLGSPTRGKGRIWCCIDKSVLKWPYLTMQCERSGIYKPPKTRKKLNLEGISSRKCNCLFRLKGFFDKDTNDWWLAMLCGMHNHDLEEKLSAEEKKKVIEMTKSLTVPQNILTNLKQNNKESVTTIKQVYNVRTRWHTGERDDMTELQFLISKLVEHIYVYYTRCNSEETTLEDIFFAHPESVKLLNTFPTVLVMDSTYKTNNHRMPLFEIVGCTSTKMTYSVGFTFLHFELEDNFAWELTILKGLRLGEDKEEDFWKTVYYPQLLKDDSEVDFMFRVMVENNNLYLFVRSVEVIESYLSSGVIIPNSSRDNVGLTVDVGEALELFHDTTGVMCMRDDEDWIGLARTMWIPPTCNVVREALGALSCYY</sequence>
<reference evidence="3" key="3">
    <citation type="submission" date="2015-04" db="UniProtKB">
        <authorList>
            <consortium name="EnsemblPlants"/>
        </authorList>
    </citation>
    <scope>IDENTIFICATION</scope>
    <source>
        <strain evidence="3">cv. Jemalong A17</strain>
    </source>
</reference>
<name>A0A072U0A7_MEDTR</name>
<protein>
    <recommendedName>
        <fullName evidence="1">MULE transposase domain-containing protein</fullName>
    </recommendedName>
</protein>
<reference evidence="2 4" key="1">
    <citation type="journal article" date="2011" name="Nature">
        <title>The Medicago genome provides insight into the evolution of rhizobial symbioses.</title>
        <authorList>
            <person name="Young N.D."/>
            <person name="Debelle F."/>
            <person name="Oldroyd G.E."/>
            <person name="Geurts R."/>
            <person name="Cannon S.B."/>
            <person name="Udvardi M.K."/>
            <person name="Benedito V.A."/>
            <person name="Mayer K.F."/>
            <person name="Gouzy J."/>
            <person name="Schoof H."/>
            <person name="Van de Peer Y."/>
            <person name="Proost S."/>
            <person name="Cook D.R."/>
            <person name="Meyers B.C."/>
            <person name="Spannagl M."/>
            <person name="Cheung F."/>
            <person name="De Mita S."/>
            <person name="Krishnakumar V."/>
            <person name="Gundlach H."/>
            <person name="Zhou S."/>
            <person name="Mudge J."/>
            <person name="Bharti A.K."/>
            <person name="Murray J.D."/>
            <person name="Naoumkina M.A."/>
            <person name="Rosen B."/>
            <person name="Silverstein K.A."/>
            <person name="Tang H."/>
            <person name="Rombauts S."/>
            <person name="Zhao P.X."/>
            <person name="Zhou P."/>
            <person name="Barbe V."/>
            <person name="Bardou P."/>
            <person name="Bechner M."/>
            <person name="Bellec A."/>
            <person name="Berger A."/>
            <person name="Berges H."/>
            <person name="Bidwell S."/>
            <person name="Bisseling T."/>
            <person name="Choisne N."/>
            <person name="Couloux A."/>
            <person name="Denny R."/>
            <person name="Deshpande S."/>
            <person name="Dai X."/>
            <person name="Doyle J.J."/>
            <person name="Dudez A.M."/>
            <person name="Farmer A.D."/>
            <person name="Fouteau S."/>
            <person name="Franken C."/>
            <person name="Gibelin C."/>
            <person name="Gish J."/>
            <person name="Goldstein S."/>
            <person name="Gonzalez A.J."/>
            <person name="Green P.J."/>
            <person name="Hallab A."/>
            <person name="Hartog M."/>
            <person name="Hua A."/>
            <person name="Humphray S.J."/>
            <person name="Jeong D.H."/>
            <person name="Jing Y."/>
            <person name="Jocker A."/>
            <person name="Kenton S.M."/>
            <person name="Kim D.J."/>
            <person name="Klee K."/>
            <person name="Lai H."/>
            <person name="Lang C."/>
            <person name="Lin S."/>
            <person name="Macmil S.L."/>
            <person name="Magdelenat G."/>
            <person name="Matthews L."/>
            <person name="McCorrison J."/>
            <person name="Monaghan E.L."/>
            <person name="Mun J.H."/>
            <person name="Najar F.Z."/>
            <person name="Nicholson C."/>
            <person name="Noirot C."/>
            <person name="O'Bleness M."/>
            <person name="Paule C.R."/>
            <person name="Poulain J."/>
            <person name="Prion F."/>
            <person name="Qin B."/>
            <person name="Qu C."/>
            <person name="Retzel E.F."/>
            <person name="Riddle C."/>
            <person name="Sallet E."/>
            <person name="Samain S."/>
            <person name="Samson N."/>
            <person name="Sanders I."/>
            <person name="Saurat O."/>
            <person name="Scarpelli C."/>
            <person name="Schiex T."/>
            <person name="Segurens B."/>
            <person name="Severin A.J."/>
            <person name="Sherrier D.J."/>
            <person name="Shi R."/>
            <person name="Sims S."/>
            <person name="Singer S.R."/>
            <person name="Sinharoy S."/>
            <person name="Sterck L."/>
            <person name="Viollet A."/>
            <person name="Wang B.B."/>
            <person name="Wang K."/>
            <person name="Wang M."/>
            <person name="Wang X."/>
            <person name="Warfsmann J."/>
            <person name="Weissenbach J."/>
            <person name="White D.D."/>
            <person name="White J.D."/>
            <person name="Wiley G.B."/>
            <person name="Wincker P."/>
            <person name="Xing Y."/>
            <person name="Yang L."/>
            <person name="Yao Z."/>
            <person name="Ying F."/>
            <person name="Zhai J."/>
            <person name="Zhou L."/>
            <person name="Zuber A."/>
            <person name="Denarie J."/>
            <person name="Dixon R.A."/>
            <person name="May G.D."/>
            <person name="Schwartz D.C."/>
            <person name="Rogers J."/>
            <person name="Quetier F."/>
            <person name="Town C.D."/>
            <person name="Roe B.A."/>
        </authorList>
    </citation>
    <scope>NUCLEOTIDE SEQUENCE [LARGE SCALE GENOMIC DNA]</scope>
    <source>
        <strain evidence="2">A17</strain>
        <strain evidence="3 4">cv. Jemalong A17</strain>
    </source>
</reference>
<gene>
    <name evidence="2" type="ordered locus">MTR_7g065910</name>
</gene>
<dbReference type="Pfam" id="PF10551">
    <property type="entry name" value="MULE"/>
    <property type="match status" value="1"/>
</dbReference>
<proteinExistence type="predicted"/>
<dbReference type="AlphaFoldDB" id="A0A072U0A7"/>
<evidence type="ECO:0000259" key="1">
    <source>
        <dbReference type="Pfam" id="PF10551"/>
    </source>
</evidence>
<feature type="domain" description="MULE transposase" evidence="1">
    <location>
        <begin position="199"/>
        <end position="249"/>
    </location>
</feature>
<dbReference type="InterPro" id="IPR052579">
    <property type="entry name" value="Zinc_finger_SWIM"/>
</dbReference>
<dbReference type="HOGENOM" id="CLU_738450_0_0_1"/>